<dbReference type="InterPro" id="IPR002758">
    <property type="entry name" value="Cation_antiport_E"/>
</dbReference>
<dbReference type="PIRSF" id="PIRSF019239">
    <property type="entry name" value="MrpE"/>
    <property type="match status" value="1"/>
</dbReference>
<proteinExistence type="inferred from homology"/>
<evidence type="ECO:0000256" key="3">
    <source>
        <dbReference type="ARBA" id="ARBA00022475"/>
    </source>
</evidence>
<evidence type="ECO:0000256" key="6">
    <source>
        <dbReference type="ARBA" id="ARBA00023136"/>
    </source>
</evidence>
<evidence type="ECO:0000313" key="8">
    <source>
        <dbReference type="EMBL" id="RIA56181.1"/>
    </source>
</evidence>
<gene>
    <name evidence="8" type="ORF">BXY53_1283</name>
</gene>
<evidence type="ECO:0000256" key="4">
    <source>
        <dbReference type="ARBA" id="ARBA00022692"/>
    </source>
</evidence>
<dbReference type="PANTHER" id="PTHR34584">
    <property type="entry name" value="NA(+)/H(+) ANTIPORTER SUBUNIT E1"/>
    <property type="match status" value="1"/>
</dbReference>
<dbReference type="Pfam" id="PF01899">
    <property type="entry name" value="MNHE"/>
    <property type="match status" value="1"/>
</dbReference>
<feature type="transmembrane region" description="Helical" evidence="7">
    <location>
        <begin position="26"/>
        <end position="45"/>
    </location>
</feature>
<dbReference type="RefSeq" id="WP_119061002.1">
    <property type="nucleotide sequence ID" value="NZ_QXDF01000001.1"/>
</dbReference>
<name>A0A397QD44_9HYPH</name>
<comment type="similarity">
    <text evidence="2">Belongs to the CPA3 antiporters (TC 2.A.63) subunit E family.</text>
</comment>
<dbReference type="EMBL" id="QXDF01000001">
    <property type="protein sequence ID" value="RIA56181.1"/>
    <property type="molecule type" value="Genomic_DNA"/>
</dbReference>
<keyword evidence="3" id="KW-1003">Cell membrane</keyword>
<organism evidence="8 9">
    <name type="scientific">Dichotomicrobium thermohalophilum</name>
    <dbReference type="NCBI Taxonomy" id="933063"/>
    <lineage>
        <taxon>Bacteria</taxon>
        <taxon>Pseudomonadati</taxon>
        <taxon>Pseudomonadota</taxon>
        <taxon>Alphaproteobacteria</taxon>
        <taxon>Hyphomicrobiales</taxon>
        <taxon>Hyphomicrobiaceae</taxon>
        <taxon>Dichotomicrobium</taxon>
    </lineage>
</organism>
<keyword evidence="9" id="KW-1185">Reference proteome</keyword>
<sequence>MTRTVLINILLALAWGAVTGSFTLLNLVFGFVIAAIALWIIREQFHTQAYIKKAWRIASLILVFLKDLIVSAFRVAVIVLAPTRRYQPGFIAFPLSTDRAPEISILANMITLTPGTLSVDVSDDKSTLFIHCIDVPDTEALKRDIAEGFERKIMEAMR</sequence>
<evidence type="ECO:0000256" key="7">
    <source>
        <dbReference type="SAM" id="Phobius"/>
    </source>
</evidence>
<keyword evidence="4 7" id="KW-0812">Transmembrane</keyword>
<evidence type="ECO:0000256" key="1">
    <source>
        <dbReference type="ARBA" id="ARBA00004651"/>
    </source>
</evidence>
<evidence type="ECO:0000313" key="9">
    <source>
        <dbReference type="Proteomes" id="UP000266273"/>
    </source>
</evidence>
<dbReference type="NCBIfam" id="NF006519">
    <property type="entry name" value="PRK08965.1-3"/>
    <property type="match status" value="1"/>
</dbReference>
<dbReference type="GO" id="GO:0008324">
    <property type="term" value="F:monoatomic cation transmembrane transporter activity"/>
    <property type="evidence" value="ECO:0007669"/>
    <property type="project" value="InterPro"/>
</dbReference>
<feature type="transmembrane region" description="Helical" evidence="7">
    <location>
        <begin position="57"/>
        <end position="81"/>
    </location>
</feature>
<dbReference type="GO" id="GO:0005886">
    <property type="term" value="C:plasma membrane"/>
    <property type="evidence" value="ECO:0007669"/>
    <property type="project" value="UniProtKB-SubCell"/>
</dbReference>
<evidence type="ECO:0000256" key="5">
    <source>
        <dbReference type="ARBA" id="ARBA00022989"/>
    </source>
</evidence>
<evidence type="ECO:0000256" key="2">
    <source>
        <dbReference type="ARBA" id="ARBA00006228"/>
    </source>
</evidence>
<protein>
    <submittedName>
        <fullName evidence="8">Multicomponent Na+:H+ antiporter subunit E</fullName>
    </submittedName>
</protein>
<keyword evidence="6 7" id="KW-0472">Membrane</keyword>
<keyword evidence="5 7" id="KW-1133">Transmembrane helix</keyword>
<comment type="caution">
    <text evidence="8">The sequence shown here is derived from an EMBL/GenBank/DDBJ whole genome shotgun (WGS) entry which is preliminary data.</text>
</comment>
<dbReference type="Proteomes" id="UP000266273">
    <property type="component" value="Unassembled WGS sequence"/>
</dbReference>
<dbReference type="PANTHER" id="PTHR34584:SF1">
    <property type="entry name" value="NA(+)_H(+) ANTIPORTER SUBUNIT E1"/>
    <property type="match status" value="1"/>
</dbReference>
<dbReference type="OrthoDB" id="9807187at2"/>
<reference evidence="8 9" key="1">
    <citation type="submission" date="2018-08" db="EMBL/GenBank/DDBJ databases">
        <title>Genomic Encyclopedia of Archaeal and Bacterial Type Strains, Phase II (KMG-II): from individual species to whole genera.</title>
        <authorList>
            <person name="Goeker M."/>
        </authorList>
    </citation>
    <scope>NUCLEOTIDE SEQUENCE [LARGE SCALE GENOMIC DNA]</scope>
    <source>
        <strain evidence="8 9">DSM 5002</strain>
    </source>
</reference>
<comment type="subcellular location">
    <subcellularLocation>
        <location evidence="1">Cell membrane</location>
        <topology evidence="1">Multi-pass membrane protein</topology>
    </subcellularLocation>
</comment>
<dbReference type="AlphaFoldDB" id="A0A397QD44"/>
<accession>A0A397QD44</accession>